<dbReference type="InterPro" id="IPR053163">
    <property type="entry name" value="HTH-type_regulator_Rgg"/>
</dbReference>
<reference evidence="3 5" key="2">
    <citation type="submission" date="2013-03" db="EMBL/GenBank/DDBJ databases">
        <title>The Genome Sequence of Enterococcus malodoratus ATCC_43197 (PacBio/Illumina hybrid assembly).</title>
        <authorList>
            <consortium name="The Broad Institute Genomics Platform"/>
            <consortium name="The Broad Institute Genome Sequencing Center for Infectious Disease"/>
            <person name="Earl A."/>
            <person name="Russ C."/>
            <person name="Gilmore M."/>
            <person name="Surin D."/>
            <person name="Walker B."/>
            <person name="Young S."/>
            <person name="Zeng Q."/>
            <person name="Gargeya S."/>
            <person name="Fitzgerald M."/>
            <person name="Haas B."/>
            <person name="Abouelleil A."/>
            <person name="Allen A.W."/>
            <person name="Alvarado L."/>
            <person name="Arachchi H.M."/>
            <person name="Berlin A.M."/>
            <person name="Chapman S.B."/>
            <person name="Gainer-Dewar J."/>
            <person name="Goldberg J."/>
            <person name="Griggs A."/>
            <person name="Gujja S."/>
            <person name="Hansen M."/>
            <person name="Howarth C."/>
            <person name="Imamovic A."/>
            <person name="Ireland A."/>
            <person name="Larimer J."/>
            <person name="McCowan C."/>
            <person name="Murphy C."/>
            <person name="Pearson M."/>
            <person name="Poon T.W."/>
            <person name="Priest M."/>
            <person name="Roberts A."/>
            <person name="Saif S."/>
            <person name="Shea T."/>
            <person name="Sisk P."/>
            <person name="Sykes S."/>
            <person name="Wortman J."/>
            <person name="Nusbaum C."/>
            <person name="Birren B."/>
        </authorList>
    </citation>
    <scope>NUCLEOTIDE SEQUENCE [LARGE SCALE GENOMIC DNA]</scope>
    <source>
        <strain evidence="3 5">ATCC 43197</strain>
    </source>
</reference>
<dbReference type="EMBL" id="ASWA01000003">
    <property type="protein sequence ID" value="EOT67085.1"/>
    <property type="molecule type" value="Genomic_DNA"/>
</dbReference>
<dbReference type="NCBIfam" id="TIGR01716">
    <property type="entry name" value="RGG_Cterm"/>
    <property type="match status" value="1"/>
</dbReference>
<dbReference type="PANTHER" id="PTHR37038:SF12">
    <property type="entry name" value="TRANSCRIPTIONAL REGULATOR"/>
    <property type="match status" value="1"/>
</dbReference>
<dbReference type="InterPro" id="IPR010982">
    <property type="entry name" value="Lambda_DNA-bd_dom_sf"/>
</dbReference>
<protein>
    <submittedName>
        <fullName evidence="2">Transcriptional activator, Rgg/GadR/MutR family domain-containing protein</fullName>
    </submittedName>
</protein>
<dbReference type="InterPro" id="IPR001387">
    <property type="entry name" value="Cro/C1-type_HTH"/>
</dbReference>
<evidence type="ECO:0000259" key="1">
    <source>
        <dbReference type="PROSITE" id="PS50943"/>
    </source>
</evidence>
<dbReference type="EMBL" id="AJAK01000022">
    <property type="protein sequence ID" value="EOH74355.1"/>
    <property type="molecule type" value="Genomic_DNA"/>
</dbReference>
<dbReference type="Pfam" id="PF01381">
    <property type="entry name" value="HTH_3"/>
    <property type="match status" value="1"/>
</dbReference>
<proteinExistence type="predicted"/>
<dbReference type="AlphaFoldDB" id="R2QRS9"/>
<accession>R2QRS9</accession>
<organism evidence="2 4">
    <name type="scientific">Enterococcus malodoratus ATCC 43197</name>
    <dbReference type="NCBI Taxonomy" id="1158601"/>
    <lineage>
        <taxon>Bacteria</taxon>
        <taxon>Bacillati</taxon>
        <taxon>Bacillota</taxon>
        <taxon>Bacilli</taxon>
        <taxon>Lactobacillales</taxon>
        <taxon>Enterococcaceae</taxon>
        <taxon>Enterococcus</taxon>
    </lineage>
</organism>
<sequence length="327" mass="38152">MEGEIFRQLRKDRRMSMGDVSDEVNSLSFISKFENGLSNISFHRLEHLLERINVTLEEFLYLRAKNDNVGIYDYLSDRPFFMTGKFTFYLNQIFKYNDEVNQSRNFAEGINQLNELKKMIQGETQSEEFLKILCQLLSLSYQLNDERDQGIEVNVDALFAKLQTLSAPVVNHLYSVDNWGVFEVLLFRFFQFSFPVSTVHQLLRTAVSRTQKEAGVQLMQRMKFELLFGTCATFINFRKLPWAREVLEETESLLHDQGDLLNSTKLLFYQGWLRIVSGSITAGKRSCEQAISIFRILKQPALQIMYENMLQAILTNRENLNDGFIFS</sequence>
<dbReference type="PATRIC" id="fig|1158601.3.peg.3398"/>
<dbReference type="CDD" id="cd00093">
    <property type="entry name" value="HTH_XRE"/>
    <property type="match status" value="1"/>
</dbReference>
<evidence type="ECO:0000313" key="5">
    <source>
        <dbReference type="Proteomes" id="UP000014148"/>
    </source>
</evidence>
<dbReference type="PROSITE" id="PS50943">
    <property type="entry name" value="HTH_CROC1"/>
    <property type="match status" value="1"/>
</dbReference>
<comment type="caution">
    <text evidence="2">The sequence shown here is derived from an EMBL/GenBank/DDBJ whole genome shotgun (WGS) entry which is preliminary data.</text>
</comment>
<reference evidence="2 4" key="1">
    <citation type="submission" date="2013-02" db="EMBL/GenBank/DDBJ databases">
        <title>The Genome Sequence of Enterococcus malodoratus ATCC_43197.</title>
        <authorList>
            <consortium name="The Broad Institute Genome Sequencing Platform"/>
            <consortium name="The Broad Institute Genome Sequencing Center for Infectious Disease"/>
            <person name="Earl A.M."/>
            <person name="Gilmore M.S."/>
            <person name="Lebreton F."/>
            <person name="Walker B."/>
            <person name="Young S.K."/>
            <person name="Zeng Q."/>
            <person name="Gargeya S."/>
            <person name="Fitzgerald M."/>
            <person name="Haas B."/>
            <person name="Abouelleil A."/>
            <person name="Alvarado L."/>
            <person name="Arachchi H.M."/>
            <person name="Berlin A.M."/>
            <person name="Chapman S.B."/>
            <person name="Dewar J."/>
            <person name="Goldberg J."/>
            <person name="Griggs A."/>
            <person name="Gujja S."/>
            <person name="Hansen M."/>
            <person name="Howarth C."/>
            <person name="Imamovic A."/>
            <person name="Larimer J."/>
            <person name="McCowan C."/>
            <person name="Murphy C."/>
            <person name="Neiman D."/>
            <person name="Pearson M."/>
            <person name="Priest M."/>
            <person name="Roberts A."/>
            <person name="Saif S."/>
            <person name="Shea T."/>
            <person name="Sisk P."/>
            <person name="Sykes S."/>
            <person name="Wortman J."/>
            <person name="Nusbaum C."/>
            <person name="Birren B."/>
        </authorList>
    </citation>
    <scope>NUCLEOTIDE SEQUENCE [LARGE SCALE GENOMIC DNA]</scope>
    <source>
        <strain evidence="2 4">ATCC 43197</strain>
    </source>
</reference>
<feature type="domain" description="HTH cro/C1-type" evidence="1">
    <location>
        <begin position="6"/>
        <end position="59"/>
    </location>
</feature>
<dbReference type="Proteomes" id="UP000013783">
    <property type="component" value="Unassembled WGS sequence"/>
</dbReference>
<dbReference type="SUPFAM" id="SSF47413">
    <property type="entry name" value="lambda repressor-like DNA-binding domains"/>
    <property type="match status" value="1"/>
</dbReference>
<evidence type="ECO:0000313" key="3">
    <source>
        <dbReference type="EMBL" id="EOT67085.1"/>
    </source>
</evidence>
<dbReference type="eggNOG" id="COG1396">
    <property type="taxonomic scope" value="Bacteria"/>
</dbReference>
<evidence type="ECO:0000313" key="2">
    <source>
        <dbReference type="EMBL" id="EOH74355.1"/>
    </source>
</evidence>
<dbReference type="Pfam" id="PF21259">
    <property type="entry name" value="Rgg_C"/>
    <property type="match status" value="1"/>
</dbReference>
<dbReference type="PANTHER" id="PTHR37038">
    <property type="entry name" value="TRANSCRIPTIONAL REGULATOR-RELATED"/>
    <property type="match status" value="1"/>
</dbReference>
<dbReference type="GO" id="GO:0003677">
    <property type="term" value="F:DNA binding"/>
    <property type="evidence" value="ECO:0007669"/>
    <property type="project" value="InterPro"/>
</dbReference>
<dbReference type="OrthoDB" id="2296017at2"/>
<name>R2QRS9_9ENTE</name>
<gene>
    <name evidence="3" type="ORF">I585_02606</name>
    <name evidence="2" type="ORF">UAI_03424</name>
</gene>
<dbReference type="STRING" id="71451.RV07_GL002838"/>
<evidence type="ECO:0000313" key="4">
    <source>
        <dbReference type="Proteomes" id="UP000013783"/>
    </source>
</evidence>
<dbReference type="InterPro" id="IPR010057">
    <property type="entry name" value="Transcription_activator_Rgg_C"/>
</dbReference>
<dbReference type="RefSeq" id="WP_010742220.1">
    <property type="nucleotide sequence ID" value="NZ_KB946251.1"/>
</dbReference>
<dbReference type="Proteomes" id="UP000014148">
    <property type="component" value="Unassembled WGS sequence"/>
</dbReference>
<keyword evidence="5" id="KW-1185">Reference proteome</keyword>
<dbReference type="Gene3D" id="1.10.260.40">
    <property type="entry name" value="lambda repressor-like DNA-binding domains"/>
    <property type="match status" value="1"/>
</dbReference>
<dbReference type="SMART" id="SM00530">
    <property type="entry name" value="HTH_XRE"/>
    <property type="match status" value="1"/>
</dbReference>